<evidence type="ECO:0000256" key="3">
    <source>
        <dbReference type="ARBA" id="ARBA00022741"/>
    </source>
</evidence>
<evidence type="ECO:0000256" key="2">
    <source>
        <dbReference type="ARBA" id="ARBA00022448"/>
    </source>
</evidence>
<reference evidence="6" key="2">
    <citation type="submission" date="2021-04" db="EMBL/GenBank/DDBJ databases">
        <authorList>
            <person name="Dong X."/>
        </authorList>
    </citation>
    <scope>NUCLEOTIDE SEQUENCE</scope>
    <source>
        <strain evidence="6">ZWT</strain>
    </source>
</reference>
<dbReference type="Gene3D" id="3.40.50.300">
    <property type="entry name" value="P-loop containing nucleotide triphosphate hydrolases"/>
    <property type="match status" value="1"/>
</dbReference>
<dbReference type="GO" id="GO:0005524">
    <property type="term" value="F:ATP binding"/>
    <property type="evidence" value="ECO:0007669"/>
    <property type="project" value="UniProtKB-KW"/>
</dbReference>
<dbReference type="PANTHER" id="PTHR42711">
    <property type="entry name" value="ABC TRANSPORTER ATP-BINDING PROTEIN"/>
    <property type="match status" value="1"/>
</dbReference>
<dbReference type="Proteomes" id="UP001056429">
    <property type="component" value="Unassembled WGS sequence"/>
</dbReference>
<gene>
    <name evidence="6" type="ORF">KDK92_14540</name>
</gene>
<evidence type="ECO:0000313" key="7">
    <source>
        <dbReference type="Proteomes" id="UP001056429"/>
    </source>
</evidence>
<dbReference type="Pfam" id="PF00005">
    <property type="entry name" value="ABC_tran"/>
    <property type="match status" value="1"/>
</dbReference>
<dbReference type="AlphaFoldDB" id="A0A9J6P2F0"/>
<feature type="domain" description="ABC transporter" evidence="5">
    <location>
        <begin position="2"/>
        <end position="227"/>
    </location>
</feature>
<dbReference type="InterPro" id="IPR027417">
    <property type="entry name" value="P-loop_NTPase"/>
</dbReference>
<dbReference type="InterPro" id="IPR050763">
    <property type="entry name" value="ABC_transporter_ATP-binding"/>
</dbReference>
<proteinExistence type="inferred from homology"/>
<accession>A0A9J6P2F0</accession>
<evidence type="ECO:0000313" key="6">
    <source>
        <dbReference type="EMBL" id="MCM1990946.1"/>
    </source>
</evidence>
<sequence>MIRGKGIYKGFSNNEVLCDLNINVKKGSIYGLVGENGCGKSTLLKILNGIYDCDKGNVTCCDKGIFESPETKEKIFFMNESVYNFYGFSVKAMAKFFSTQYKTFSWERFKELESVFKFPSSKKMNNLSKGQKKQAMFWIAFSLKPDVMILDEPLDGLDPMIRKRIKEMIINETADREMTTIISSHNLLELEDLCDHIGIIYRGKIIIEKDLDDLKVDMQKIQYVSELEDTSVFDDDRFEVVKHEKRGKVKIEIVRGYKEEIVDVLENSRITFYDIMPLTLEEIFIAELEGKEYEYEKIMVR</sequence>
<evidence type="ECO:0000256" key="4">
    <source>
        <dbReference type="ARBA" id="ARBA00022840"/>
    </source>
</evidence>
<dbReference type="PROSITE" id="PS50893">
    <property type="entry name" value="ABC_TRANSPORTER_2"/>
    <property type="match status" value="1"/>
</dbReference>
<dbReference type="EMBL" id="JAGSOJ010000003">
    <property type="protein sequence ID" value="MCM1990946.1"/>
    <property type="molecule type" value="Genomic_DNA"/>
</dbReference>
<keyword evidence="2" id="KW-0813">Transport</keyword>
<name>A0A9J6P2F0_9CLOT</name>
<dbReference type="InterPro" id="IPR003439">
    <property type="entry name" value="ABC_transporter-like_ATP-bd"/>
</dbReference>
<dbReference type="GO" id="GO:0016887">
    <property type="term" value="F:ATP hydrolysis activity"/>
    <property type="evidence" value="ECO:0007669"/>
    <property type="project" value="InterPro"/>
</dbReference>
<keyword evidence="7" id="KW-1185">Reference proteome</keyword>
<keyword evidence="4 6" id="KW-0067">ATP-binding</keyword>
<evidence type="ECO:0000256" key="1">
    <source>
        <dbReference type="ARBA" id="ARBA00005417"/>
    </source>
</evidence>
<protein>
    <submittedName>
        <fullName evidence="6">ABC transporter ATP-binding protein</fullName>
    </submittedName>
</protein>
<evidence type="ECO:0000259" key="5">
    <source>
        <dbReference type="PROSITE" id="PS50893"/>
    </source>
</evidence>
<organism evidence="6 7">
    <name type="scientific">Oceanirhabdus seepicola</name>
    <dbReference type="NCBI Taxonomy" id="2828781"/>
    <lineage>
        <taxon>Bacteria</taxon>
        <taxon>Bacillati</taxon>
        <taxon>Bacillota</taxon>
        <taxon>Clostridia</taxon>
        <taxon>Eubacteriales</taxon>
        <taxon>Clostridiaceae</taxon>
        <taxon>Oceanirhabdus</taxon>
    </lineage>
</organism>
<comment type="caution">
    <text evidence="6">The sequence shown here is derived from an EMBL/GenBank/DDBJ whole genome shotgun (WGS) entry which is preliminary data.</text>
</comment>
<dbReference type="InterPro" id="IPR003593">
    <property type="entry name" value="AAA+_ATPase"/>
</dbReference>
<dbReference type="PANTHER" id="PTHR42711:SF5">
    <property type="entry name" value="ABC TRANSPORTER ATP-BINDING PROTEIN NATA"/>
    <property type="match status" value="1"/>
</dbReference>
<dbReference type="CDD" id="cd03230">
    <property type="entry name" value="ABC_DR_subfamily_A"/>
    <property type="match status" value="1"/>
</dbReference>
<reference evidence="6" key="1">
    <citation type="journal article" date="2021" name="mSystems">
        <title>Bacteria and Archaea Synergistically Convert Glycine Betaine to Biogenic Methane in the Formosa Cold Seep of the South China Sea.</title>
        <authorList>
            <person name="Li L."/>
            <person name="Zhang W."/>
            <person name="Zhang S."/>
            <person name="Song L."/>
            <person name="Sun Q."/>
            <person name="Zhang H."/>
            <person name="Xiang H."/>
            <person name="Dong X."/>
        </authorList>
    </citation>
    <scope>NUCLEOTIDE SEQUENCE</scope>
    <source>
        <strain evidence="6">ZWT</strain>
    </source>
</reference>
<comment type="similarity">
    <text evidence="1">Belongs to the ABC transporter superfamily.</text>
</comment>
<dbReference type="RefSeq" id="WP_250860056.1">
    <property type="nucleotide sequence ID" value="NZ_JAGSOJ010000003.1"/>
</dbReference>
<dbReference type="SUPFAM" id="SSF52540">
    <property type="entry name" value="P-loop containing nucleoside triphosphate hydrolases"/>
    <property type="match status" value="1"/>
</dbReference>
<dbReference type="SMART" id="SM00382">
    <property type="entry name" value="AAA"/>
    <property type="match status" value="1"/>
</dbReference>
<keyword evidence="3" id="KW-0547">Nucleotide-binding</keyword>